<dbReference type="Gene3D" id="3.60.21.10">
    <property type="match status" value="1"/>
</dbReference>
<dbReference type="GO" id="GO:0003993">
    <property type="term" value="F:acid phosphatase activity"/>
    <property type="evidence" value="ECO:0007669"/>
    <property type="project" value="InterPro"/>
</dbReference>
<dbReference type="SUPFAM" id="SSF56300">
    <property type="entry name" value="Metallo-dependent phosphatases"/>
    <property type="match status" value="1"/>
</dbReference>
<evidence type="ECO:0000259" key="2">
    <source>
        <dbReference type="Pfam" id="PF14008"/>
    </source>
</evidence>
<reference evidence="4" key="2">
    <citation type="journal article" date="2018" name="Plant J.">
        <title>The Sorghum bicolor reference genome: improved assembly, gene annotations, a transcriptome atlas, and signatures of genome organization.</title>
        <authorList>
            <person name="McCormick R.F."/>
            <person name="Truong S.K."/>
            <person name="Sreedasyam A."/>
            <person name="Jenkins J."/>
            <person name="Shu S."/>
            <person name="Sims D."/>
            <person name="Kennedy M."/>
            <person name="Amirebrahimi M."/>
            <person name="Weers B.D."/>
            <person name="McKinley B."/>
            <person name="Mattison A."/>
            <person name="Morishige D.T."/>
            <person name="Grimwood J."/>
            <person name="Schmutz J."/>
            <person name="Mullet J.E."/>
        </authorList>
    </citation>
    <scope>NUCLEOTIDE SEQUENCE [LARGE SCALE GENOMIC DNA]</scope>
    <source>
        <strain evidence="4">cv. BTx623</strain>
    </source>
</reference>
<organism evidence="3 4">
    <name type="scientific">Sorghum bicolor</name>
    <name type="common">Sorghum</name>
    <name type="synonym">Sorghum vulgare</name>
    <dbReference type="NCBI Taxonomy" id="4558"/>
    <lineage>
        <taxon>Eukaryota</taxon>
        <taxon>Viridiplantae</taxon>
        <taxon>Streptophyta</taxon>
        <taxon>Embryophyta</taxon>
        <taxon>Tracheophyta</taxon>
        <taxon>Spermatophyta</taxon>
        <taxon>Magnoliopsida</taxon>
        <taxon>Liliopsida</taxon>
        <taxon>Poales</taxon>
        <taxon>Poaceae</taxon>
        <taxon>PACMAD clade</taxon>
        <taxon>Panicoideae</taxon>
        <taxon>Andropogonodae</taxon>
        <taxon>Andropogoneae</taxon>
        <taxon>Sorghinae</taxon>
        <taxon>Sorghum</taxon>
    </lineage>
</organism>
<dbReference type="InterPro" id="IPR025733">
    <property type="entry name" value="PAPs_C"/>
</dbReference>
<dbReference type="InterPro" id="IPR029052">
    <property type="entry name" value="Metallo-depent_PP-like"/>
</dbReference>
<evidence type="ECO:0000256" key="1">
    <source>
        <dbReference type="ARBA" id="ARBA00022729"/>
    </source>
</evidence>
<dbReference type="eggNOG" id="KOG1378">
    <property type="taxonomic scope" value="Eukaryota"/>
</dbReference>
<dbReference type="InParanoid" id="A0A1B6PRL9"/>
<proteinExistence type="predicted"/>
<evidence type="ECO:0000313" key="3">
    <source>
        <dbReference type="EMBL" id="KXG28303.1"/>
    </source>
</evidence>
<dbReference type="Proteomes" id="UP000000768">
    <property type="component" value="Chromosome 5"/>
</dbReference>
<gene>
    <name evidence="3" type="ORF">SORBI_3005G107700</name>
</gene>
<evidence type="ECO:0000313" key="4">
    <source>
        <dbReference type="Proteomes" id="UP000000768"/>
    </source>
</evidence>
<keyword evidence="4" id="KW-1185">Reference proteome</keyword>
<dbReference type="Pfam" id="PF14008">
    <property type="entry name" value="Metallophos_C"/>
    <property type="match status" value="1"/>
</dbReference>
<sequence>MESLLYEARVDVVFASHTHAYERFERIYDSKANSQGPMYITIGDAGNNKAHKFISDHELAHLSIFRETSFGHGRLSIMDNRRAVWTWHGA</sequence>
<protein>
    <recommendedName>
        <fullName evidence="2">Purple acid phosphatase C-terminal domain-containing protein</fullName>
    </recommendedName>
</protein>
<dbReference type="InterPro" id="IPR039331">
    <property type="entry name" value="PAPs-like"/>
</dbReference>
<name>A0A1B6PRL9_SORBI</name>
<keyword evidence="1" id="KW-0732">Signal</keyword>
<accession>A0A1B6PRL9</accession>
<feature type="domain" description="Purple acid phosphatase C-terminal" evidence="2">
    <location>
        <begin position="36"/>
        <end position="89"/>
    </location>
</feature>
<dbReference type="AlphaFoldDB" id="A0A1B6PRL9"/>
<reference evidence="3 4" key="1">
    <citation type="journal article" date="2009" name="Nature">
        <title>The Sorghum bicolor genome and the diversification of grasses.</title>
        <authorList>
            <person name="Paterson A.H."/>
            <person name="Bowers J.E."/>
            <person name="Bruggmann R."/>
            <person name="Dubchak I."/>
            <person name="Grimwood J."/>
            <person name="Gundlach H."/>
            <person name="Haberer G."/>
            <person name="Hellsten U."/>
            <person name="Mitros T."/>
            <person name="Poliakov A."/>
            <person name="Schmutz J."/>
            <person name="Spannagl M."/>
            <person name="Tang H."/>
            <person name="Wang X."/>
            <person name="Wicker T."/>
            <person name="Bharti A.K."/>
            <person name="Chapman J."/>
            <person name="Feltus F.A."/>
            <person name="Gowik U."/>
            <person name="Grigoriev I.V."/>
            <person name="Lyons E."/>
            <person name="Maher C.A."/>
            <person name="Martis M."/>
            <person name="Narechania A."/>
            <person name="Otillar R.P."/>
            <person name="Penning B.W."/>
            <person name="Salamov A.A."/>
            <person name="Wang Y."/>
            <person name="Zhang L."/>
            <person name="Carpita N.C."/>
            <person name="Freeling M."/>
            <person name="Gingle A.R."/>
            <person name="Hash C.T."/>
            <person name="Keller B."/>
            <person name="Klein P."/>
            <person name="Kresovich S."/>
            <person name="McCann M.C."/>
            <person name="Ming R."/>
            <person name="Peterson D.G."/>
            <person name="Mehboob-ur-Rahman"/>
            <person name="Ware D."/>
            <person name="Westhoff P."/>
            <person name="Mayer K.F."/>
            <person name="Messing J."/>
            <person name="Rokhsar D.S."/>
        </authorList>
    </citation>
    <scope>NUCLEOTIDE SEQUENCE [LARGE SCALE GENOMIC DNA]</scope>
    <source>
        <strain evidence="4">cv. BTx623</strain>
    </source>
</reference>
<dbReference type="Gramene" id="KXG28303">
    <property type="protein sequence ID" value="KXG28303"/>
    <property type="gene ID" value="SORBI_3005G107700"/>
</dbReference>
<dbReference type="PANTHER" id="PTHR22953:SF108">
    <property type="entry name" value="PURPLE ACID PHOSPHATASE"/>
    <property type="match status" value="1"/>
</dbReference>
<dbReference type="PANTHER" id="PTHR22953">
    <property type="entry name" value="ACID PHOSPHATASE RELATED"/>
    <property type="match status" value="1"/>
</dbReference>
<dbReference type="EMBL" id="CM000764">
    <property type="protein sequence ID" value="KXG28303.1"/>
    <property type="molecule type" value="Genomic_DNA"/>
</dbReference>